<organism evidence="1 2">
    <name type="scientific">Trachymyrmex cornetzi</name>
    <dbReference type="NCBI Taxonomy" id="471704"/>
    <lineage>
        <taxon>Eukaryota</taxon>
        <taxon>Metazoa</taxon>
        <taxon>Ecdysozoa</taxon>
        <taxon>Arthropoda</taxon>
        <taxon>Hexapoda</taxon>
        <taxon>Insecta</taxon>
        <taxon>Pterygota</taxon>
        <taxon>Neoptera</taxon>
        <taxon>Endopterygota</taxon>
        <taxon>Hymenoptera</taxon>
        <taxon>Apocrita</taxon>
        <taxon>Aculeata</taxon>
        <taxon>Formicoidea</taxon>
        <taxon>Formicidae</taxon>
        <taxon>Myrmicinae</taxon>
        <taxon>Trachymyrmex</taxon>
    </lineage>
</organism>
<proteinExistence type="predicted"/>
<evidence type="ECO:0008006" key="3">
    <source>
        <dbReference type="Google" id="ProtNLM"/>
    </source>
</evidence>
<evidence type="ECO:0000313" key="1">
    <source>
        <dbReference type="EMBL" id="KYN29947.1"/>
    </source>
</evidence>
<keyword evidence="2" id="KW-1185">Reference proteome</keyword>
<sequence>RIEDDHTYGSHNVFSLNDIESETNISNKNVNKNIASNEGDASLNDLVRGYPHLYDKTSPNFKDSSMKILLLDVANECQNRWIRERRLRERFSKERREIEAEHTFKDISSSN</sequence>
<dbReference type="Proteomes" id="UP000078492">
    <property type="component" value="Unassembled WGS sequence"/>
</dbReference>
<accession>A0A151JRF6</accession>
<dbReference type="EMBL" id="KQ978601">
    <property type="protein sequence ID" value="KYN29947.1"/>
    <property type="molecule type" value="Genomic_DNA"/>
</dbReference>
<protein>
    <recommendedName>
        <fullName evidence="3">MADF domain-containing protein</fullName>
    </recommendedName>
</protein>
<reference evidence="1 2" key="1">
    <citation type="submission" date="2015-09" db="EMBL/GenBank/DDBJ databases">
        <title>Trachymyrmex cornetzi WGS genome.</title>
        <authorList>
            <person name="Nygaard S."/>
            <person name="Hu H."/>
            <person name="Boomsma J."/>
            <person name="Zhang G."/>
        </authorList>
    </citation>
    <scope>NUCLEOTIDE SEQUENCE [LARGE SCALE GENOMIC DNA]</scope>
    <source>
        <strain evidence="1">Tcor2-1</strain>
        <tissue evidence="1">Whole body</tissue>
    </source>
</reference>
<evidence type="ECO:0000313" key="2">
    <source>
        <dbReference type="Proteomes" id="UP000078492"/>
    </source>
</evidence>
<gene>
    <name evidence="1" type="ORF">ALC57_00599</name>
</gene>
<dbReference type="AlphaFoldDB" id="A0A151JRF6"/>
<name>A0A151JRF6_9HYME</name>
<feature type="non-terminal residue" evidence="1">
    <location>
        <position position="1"/>
    </location>
</feature>